<dbReference type="EMBL" id="CP059733">
    <property type="protein sequence ID" value="WDE08028.1"/>
    <property type="molecule type" value="Genomic_DNA"/>
</dbReference>
<proteinExistence type="predicted"/>
<dbReference type="KEGG" id="tvd:SG34_014705"/>
<sequence>MGSGENVVFLRKVSGVKGSITTLLAKVLLMRPGGIAKRAISLGLLSVLLGSCGQLPSLPQAAYSSATDNRCQIGGKVGRIVKVNMVALNQPFWYNRLGASQLNGMIFALASDLIYTGSDKDKGNALLTDLQAGKTGNYQQLIDNVSLRQDKRPRPIVLRANVHDCLDIHFTNLLAPAPQELTSFAGVHIEGTEVFSTTNNNPRAIQNDGAYIGKNPNNLASPGFSKDYSLFLPAEGTFVLYSAADNFSNFFQGQQTFGLFGALNVQPKGAEYYRSQVSEQAMLAATKKDPGGKPVLTASGQPQIDYRALYAGTNKPVLNMLRPVAGQANTFELVYSDPTAIITGPNAGRFESGTRPFGDGPQYPQPLEPYREFNIMYHEPVRAEQAFAAFAGGASNTNGNTFAAGGDFFAINYGMAGIGPEIYSNRINVGPMYDCATCAYEEFFLSSWTVGDPAMVVDIPANFCSENHPVTSPTDVRDPNPPNCTPRLGAKATKVFYPDDPANVYHSYMNDHVKMRIHHGAGTLHHLHHLHAHQWLHSPNSDNSHYLDSQLIGPGSSFTLDMVYNSSGNRNQTVGDSIFHCHFYPHFAEGMWGLWRVHDVFEQGTKLSDSGRPKAGSRALPDGEIASGTPIPGVVPLPTIAMAPVPGEVHIENGQIALPDITVSTDSNGRYVGKLADGTVYQNPGYPFFIPGVAGERAPHPPLDFAQTASDGELNGGLPRHVVYKPGIFFADPKDPGTIAFNNYDPEIIEYHNKFDFSKFTHVLQGTRLPEEGTKVEKVAMGAHATRTHDSTTPEGLADKFVLNGLLQQKGAPYADPCAINGSSQFLATPTPTPPDKLRHYRGVDMQMDVVLNKKGWHYSQQRFGVLWQDLLPTLNKQRPPEPLFFRANSGDCVDYWFANVVPEYYELDDFQVRTPTDILGQHIHLVKFDVTSSDGGANGWNYEDGTFSPQTVVERINAFNKGKLDNHSGPLTAKAPTWLCSELAGSNKSDCLERAANEWLGAQTTVQRWYADPQLNDLGEDRTMRTVFTHDHFSPSTHQQAGLYMGLLIEPEGSVWKHSETGLPLNTRLDGGPTSWQAIIETKDPSDSYREFMLEFQDFQLAYTKEGLRPEPCVSGADGKLPVTCYPEINKTLSYGSSESFNLALDSICLVTTANTLCQNKDVNGNDADYIPAIQSFTRGYSGYLAPDFAINPPQKQAGEVQTPTLISTTPPFALGTYSVNYRNEPLPFRVWDPTPVDSNGRQAQTRGPEGDLAYVYNSIKRADPELSGQTPVGASTVPLSAGVYPDDPYTPLMRMYQGDKVQVRTLVGAHINMHNFSMQGFRWLFEPANKNSGYRSNQPMGISEHFEMIFDVPVSSVNSGQSLADAGTPTQIAGCEYRARDRVQFADYLYNPSSEENGLLNGNWGLMRAYQQGRQDLCLEPLPGKQPEAVNTSVPPSCPQDANKRTYNVVTVTAAQLPEGKLIYSDRERLSDPNALLYFGCDVSVEGSDCTHEKLLANLPSQSAAKHIEPFVLRAAAGECITVNLANKFKTSDNAFPVAETINAPNGQNALLQFRYTSDQATGDNCKKLYYQKWQCDMKLQASTQTALAPQLVSYDINKDNGVNLGFNENRTVPLGEVRTYTWYAGITQDNSDGNRSFIPAEFGSANLLTADPIKQTRYGMLAGMVIEPAGSCWSSQDGSKTTCPPSMGLGVAPVASPSASLTGINATVHLPPGSEQGGKNFFREYVIMLQEQLAFSRFTNTINYGVERMAGKDSGQEAGVTVIDGVVQGRGRYRDTVATGANVGQPDKYQLDMACAFANALGKPYPNDPEGTPLGEPETSIFHANPGDPVRFRVMEPHGADQHVFELFGHVWQEEPYGKDSTVITNNPDSQWQGSRMGVSAADRFDIVLPSAGGTFASPGDYLYRSFPGGDQNYGMWGIFRVGEPDRQYAANIRPLVCVPQRNSKDPSDLQYIYADKMFKDYQLPSGCTLVTPATVPQTVTCS</sequence>
<dbReference type="InterPro" id="IPR008972">
    <property type="entry name" value="Cupredoxin"/>
</dbReference>
<name>A0AAE9Z7M9_9GAMM</name>
<dbReference type="PROSITE" id="PS00080">
    <property type="entry name" value="MULTICOPPER_OXIDASE2"/>
    <property type="match status" value="1"/>
</dbReference>
<dbReference type="Gene3D" id="2.60.40.420">
    <property type="entry name" value="Cupredoxins - blue copper proteins"/>
    <property type="match status" value="5"/>
</dbReference>
<evidence type="ECO:0000313" key="4">
    <source>
        <dbReference type="Proteomes" id="UP000032352"/>
    </source>
</evidence>
<reference evidence="3 4" key="1">
    <citation type="journal article" date="2015" name="Genome Announc.">
        <title>Draft Genome Sequences of Marine Isolates of Thalassomonas viridans and Thalassomonas actiniarum.</title>
        <authorList>
            <person name="Olonade I."/>
            <person name="van Zyl L.J."/>
            <person name="Trindade M."/>
        </authorList>
    </citation>
    <scope>NUCLEOTIDE SEQUENCE [LARGE SCALE GENOMIC DNA]</scope>
    <source>
        <strain evidence="3 4">XOM25</strain>
    </source>
</reference>
<evidence type="ECO:0000256" key="1">
    <source>
        <dbReference type="ARBA" id="ARBA00022723"/>
    </source>
</evidence>
<evidence type="ECO:0000256" key="2">
    <source>
        <dbReference type="SAM" id="MobiDB-lite"/>
    </source>
</evidence>
<gene>
    <name evidence="3" type="ORF">SG34_014705</name>
</gene>
<keyword evidence="1" id="KW-0479">Metal-binding</keyword>
<reference evidence="3 4" key="2">
    <citation type="journal article" date="2022" name="Mar. Drugs">
        <title>Bioassay-Guided Fractionation Leads to the Detection of Cholic Acid Generated by the Rare Thalassomonas sp.</title>
        <authorList>
            <person name="Pheiffer F."/>
            <person name="Schneider Y.K."/>
            <person name="Hansen E.H."/>
            <person name="Andersen J.H."/>
            <person name="Isaksson J."/>
            <person name="Busche T."/>
            <person name="R C."/>
            <person name="Kalinowski J."/>
            <person name="Zyl L.V."/>
            <person name="Trindade M."/>
        </authorList>
    </citation>
    <scope>NUCLEOTIDE SEQUENCE [LARGE SCALE GENOMIC DNA]</scope>
    <source>
        <strain evidence="3 4">XOM25</strain>
    </source>
</reference>
<evidence type="ECO:0008006" key="5">
    <source>
        <dbReference type="Google" id="ProtNLM"/>
    </source>
</evidence>
<dbReference type="RefSeq" id="WP_044840154.1">
    <property type="nucleotide sequence ID" value="NZ_CP059733.1"/>
</dbReference>
<organism evidence="3 4">
    <name type="scientific">Thalassomonas viridans</name>
    <dbReference type="NCBI Taxonomy" id="137584"/>
    <lineage>
        <taxon>Bacteria</taxon>
        <taxon>Pseudomonadati</taxon>
        <taxon>Pseudomonadota</taxon>
        <taxon>Gammaproteobacteria</taxon>
        <taxon>Alteromonadales</taxon>
        <taxon>Colwelliaceae</taxon>
        <taxon>Thalassomonas</taxon>
    </lineage>
</organism>
<evidence type="ECO:0000313" key="3">
    <source>
        <dbReference type="EMBL" id="WDE08028.1"/>
    </source>
</evidence>
<dbReference type="InterPro" id="IPR002355">
    <property type="entry name" value="Cu_oxidase_Cu_BS"/>
</dbReference>
<keyword evidence="4" id="KW-1185">Reference proteome</keyword>
<protein>
    <recommendedName>
        <fullName evidence="5">Multicopper oxidase</fullName>
    </recommendedName>
</protein>
<accession>A0AAE9Z7M9</accession>
<dbReference type="Proteomes" id="UP000032352">
    <property type="component" value="Chromosome"/>
</dbReference>
<dbReference type="SUPFAM" id="SSF49503">
    <property type="entry name" value="Cupredoxins"/>
    <property type="match status" value="3"/>
</dbReference>
<dbReference type="GO" id="GO:0005507">
    <property type="term" value="F:copper ion binding"/>
    <property type="evidence" value="ECO:0007669"/>
    <property type="project" value="InterPro"/>
</dbReference>
<feature type="region of interest" description="Disordered" evidence="2">
    <location>
        <begin position="605"/>
        <end position="627"/>
    </location>
</feature>